<dbReference type="InterPro" id="IPR046953">
    <property type="entry name" value="Spore_GerAC-like_C"/>
</dbReference>
<evidence type="ECO:0000256" key="7">
    <source>
        <dbReference type="ARBA" id="ARBA00023288"/>
    </source>
</evidence>
<dbReference type="GO" id="GO:0016020">
    <property type="term" value="C:membrane"/>
    <property type="evidence" value="ECO:0007669"/>
    <property type="project" value="UniProtKB-SubCell"/>
</dbReference>
<dbReference type="EMBL" id="BJON01000014">
    <property type="protein sequence ID" value="GED69972.1"/>
    <property type="molecule type" value="Genomic_DNA"/>
</dbReference>
<dbReference type="Gene3D" id="6.20.190.10">
    <property type="entry name" value="Nutrient germinant receptor protein C, domain 1"/>
    <property type="match status" value="1"/>
</dbReference>
<dbReference type="PATRIC" id="fig|54915.3.peg.2454"/>
<dbReference type="GO" id="GO:0009847">
    <property type="term" value="P:spore germination"/>
    <property type="evidence" value="ECO:0007669"/>
    <property type="project" value="InterPro"/>
</dbReference>
<feature type="domain" description="Spore germination protein N-terminal" evidence="9">
    <location>
        <begin position="23"/>
        <end position="198"/>
    </location>
</feature>
<protein>
    <submittedName>
        <fullName evidence="10">Spore germination protein KC</fullName>
    </submittedName>
</protein>
<dbReference type="PANTHER" id="PTHR35789:SF1">
    <property type="entry name" value="SPORE GERMINATION PROTEIN B3"/>
    <property type="match status" value="1"/>
</dbReference>
<comment type="caution">
    <text evidence="11">The sequence shown here is derived from an EMBL/GenBank/DDBJ whole genome shotgun (WGS) entry which is preliminary data.</text>
</comment>
<dbReference type="PANTHER" id="PTHR35789">
    <property type="entry name" value="SPORE GERMINATION PROTEIN B3"/>
    <property type="match status" value="1"/>
</dbReference>
<keyword evidence="3" id="KW-0309">Germination</keyword>
<accession>A0A0K9YQZ0</accession>
<dbReference type="InterPro" id="IPR008844">
    <property type="entry name" value="Spore_GerAC-like"/>
</dbReference>
<dbReference type="NCBIfam" id="TIGR02887">
    <property type="entry name" value="spore_ger_x_C"/>
    <property type="match status" value="1"/>
</dbReference>
<reference evidence="11" key="2">
    <citation type="submission" date="2015-07" db="EMBL/GenBank/DDBJ databases">
        <title>MeaNS - Measles Nucleotide Surveillance Program.</title>
        <authorList>
            <person name="Tran T."/>
            <person name="Druce J."/>
        </authorList>
    </citation>
    <scope>NUCLEOTIDE SEQUENCE</scope>
    <source>
        <strain evidence="11">DSM 9887</strain>
    </source>
</reference>
<keyword evidence="5" id="KW-0472">Membrane</keyword>
<gene>
    <name evidence="10" type="primary">gerKC_1</name>
    <name evidence="11" type="ORF">ADS79_16965</name>
    <name evidence="10" type="ORF">BRE01_36740</name>
</gene>
<evidence type="ECO:0000256" key="1">
    <source>
        <dbReference type="ARBA" id="ARBA00004635"/>
    </source>
</evidence>
<feature type="domain" description="Spore germination GerAC-like C-terminal" evidence="8">
    <location>
        <begin position="226"/>
        <end position="391"/>
    </location>
</feature>
<keyword evidence="6" id="KW-0564">Palmitate</keyword>
<evidence type="ECO:0000313" key="10">
    <source>
        <dbReference type="EMBL" id="GED69972.1"/>
    </source>
</evidence>
<dbReference type="OrthoDB" id="9816067at2"/>
<keyword evidence="13" id="KW-1185">Reference proteome</keyword>
<dbReference type="Pfam" id="PF25198">
    <property type="entry name" value="Spore_GerAC_N"/>
    <property type="match status" value="1"/>
</dbReference>
<evidence type="ECO:0000259" key="9">
    <source>
        <dbReference type="Pfam" id="PF25198"/>
    </source>
</evidence>
<dbReference type="InterPro" id="IPR038501">
    <property type="entry name" value="Spore_GerAC_C_sf"/>
</dbReference>
<evidence type="ECO:0000256" key="6">
    <source>
        <dbReference type="ARBA" id="ARBA00023139"/>
    </source>
</evidence>
<dbReference type="Gene3D" id="3.30.300.210">
    <property type="entry name" value="Nutrient germinant receptor protein C, domain 3"/>
    <property type="match status" value="1"/>
</dbReference>
<dbReference type="EMBL" id="LGIQ01000009">
    <property type="protein sequence ID" value="KNB70595.1"/>
    <property type="molecule type" value="Genomic_DNA"/>
</dbReference>
<evidence type="ECO:0000259" key="8">
    <source>
        <dbReference type="Pfam" id="PF05504"/>
    </source>
</evidence>
<evidence type="ECO:0000256" key="2">
    <source>
        <dbReference type="ARBA" id="ARBA00007886"/>
    </source>
</evidence>
<dbReference type="Pfam" id="PF05504">
    <property type="entry name" value="Spore_GerAC"/>
    <property type="match status" value="1"/>
</dbReference>
<reference evidence="10 13" key="3">
    <citation type="submission" date="2019-06" db="EMBL/GenBank/DDBJ databases">
        <title>Whole genome shotgun sequence of Brevibacillus reuszeri NBRC 15719.</title>
        <authorList>
            <person name="Hosoyama A."/>
            <person name="Uohara A."/>
            <person name="Ohji S."/>
            <person name="Ichikawa N."/>
        </authorList>
    </citation>
    <scope>NUCLEOTIDE SEQUENCE [LARGE SCALE GENOMIC DNA]</scope>
    <source>
        <strain evidence="10 13">NBRC 15719</strain>
    </source>
</reference>
<dbReference type="InterPro" id="IPR057336">
    <property type="entry name" value="GerAC_N"/>
</dbReference>
<dbReference type="AlphaFoldDB" id="A0A0K9YQZ0"/>
<evidence type="ECO:0000256" key="5">
    <source>
        <dbReference type="ARBA" id="ARBA00023136"/>
    </source>
</evidence>
<reference evidence="12" key="1">
    <citation type="submission" date="2015-07" db="EMBL/GenBank/DDBJ databases">
        <title>Genome sequencing project for genomic taxonomy and phylogenomics of Bacillus-like bacteria.</title>
        <authorList>
            <person name="Liu B."/>
            <person name="Wang J."/>
            <person name="Zhu Y."/>
            <person name="Liu G."/>
            <person name="Chen Q."/>
            <person name="Chen Z."/>
            <person name="Lan J."/>
            <person name="Che J."/>
            <person name="Ge C."/>
            <person name="Shi H."/>
            <person name="Pan Z."/>
            <person name="Liu X."/>
        </authorList>
    </citation>
    <scope>NUCLEOTIDE SEQUENCE [LARGE SCALE GENOMIC DNA]</scope>
    <source>
        <strain evidence="12">DSM 9887</strain>
    </source>
</reference>
<dbReference type="Proteomes" id="UP000036834">
    <property type="component" value="Unassembled WGS sequence"/>
</dbReference>
<evidence type="ECO:0000256" key="3">
    <source>
        <dbReference type="ARBA" id="ARBA00022544"/>
    </source>
</evidence>
<evidence type="ECO:0000313" key="12">
    <source>
        <dbReference type="Proteomes" id="UP000036834"/>
    </source>
</evidence>
<comment type="similarity">
    <text evidence="2">Belongs to the GerABKC lipoprotein family.</text>
</comment>
<dbReference type="RefSeq" id="WP_084765961.1">
    <property type="nucleotide sequence ID" value="NZ_BJON01000014.1"/>
</dbReference>
<dbReference type="STRING" id="54915.ADS79_16965"/>
<keyword evidence="4" id="KW-0732">Signal</keyword>
<evidence type="ECO:0000256" key="4">
    <source>
        <dbReference type="ARBA" id="ARBA00022729"/>
    </source>
</evidence>
<comment type="subcellular location">
    <subcellularLocation>
        <location evidence="1">Membrane</location>
        <topology evidence="1">Lipid-anchor</topology>
    </subcellularLocation>
</comment>
<keyword evidence="7" id="KW-0449">Lipoprotein</keyword>
<dbReference type="Proteomes" id="UP000319578">
    <property type="component" value="Unassembled WGS sequence"/>
</dbReference>
<name>A0A0K9YQZ0_9BACL</name>
<organism evidence="11 12">
    <name type="scientific">Brevibacillus reuszeri</name>
    <dbReference type="NCBI Taxonomy" id="54915"/>
    <lineage>
        <taxon>Bacteria</taxon>
        <taxon>Bacillati</taxon>
        <taxon>Bacillota</taxon>
        <taxon>Bacilli</taxon>
        <taxon>Bacillales</taxon>
        <taxon>Paenibacillaceae</taxon>
        <taxon>Brevibacillus</taxon>
    </lineage>
</organism>
<evidence type="ECO:0000313" key="11">
    <source>
        <dbReference type="EMBL" id="KNB70595.1"/>
    </source>
</evidence>
<sequence length="403" mass="45230">MTYKRVLVILLTILMFPLEGCWDRKELNQLGIAVAIGIDSAPNNQLKVTAQVVIPAQIAQNNSSKNVGSNVTLFEAVAPTLTEAIQMITEISPRRIYLGHIKMFILGEAFARKGIADVVETMVRAPQTRADYYVAVAKGRRAEEILQITTPLESIPANKLFTSLEASSEDWAPTIKITVDELMHNLLTNGRPVLTGIRIVGDYQEGIGDSPRNFETSKPATQLQFTGLAYFKKDRLIGWLDEVESRGYNYINNRVDQMVGHTDLPGGGRFGMHVLRTDTKVKVILDEGEPTFKVIVSIKGRITEVQKTSQNVRTSNNLRHLEKLASAKLAQLMKSSVESTRRRFKMDVFGFGQFVHEAYPKVWKSLEHEWDRVFMNAKIDYDVNVSIGKVGTLLGTFQDVMRE</sequence>
<evidence type="ECO:0000313" key="13">
    <source>
        <dbReference type="Proteomes" id="UP000319578"/>
    </source>
</evidence>
<proteinExistence type="inferred from homology"/>